<feature type="region of interest" description="Disordered" evidence="1">
    <location>
        <begin position="65"/>
        <end position="107"/>
    </location>
</feature>
<evidence type="ECO:0000313" key="2">
    <source>
        <dbReference type="EMBL" id="NGQ90599.1"/>
    </source>
</evidence>
<dbReference type="Proteomes" id="UP000474758">
    <property type="component" value="Unassembled WGS sequence"/>
</dbReference>
<proteinExistence type="predicted"/>
<accession>A0A6M1TKZ7</accession>
<protein>
    <submittedName>
        <fullName evidence="2">Uncharacterized protein</fullName>
    </submittedName>
</protein>
<comment type="caution">
    <text evidence="2">The sequence shown here is derived from an EMBL/GenBank/DDBJ whole genome shotgun (WGS) entry which is preliminary data.</text>
</comment>
<evidence type="ECO:0000256" key="1">
    <source>
        <dbReference type="SAM" id="MobiDB-lite"/>
    </source>
</evidence>
<dbReference type="AlphaFoldDB" id="A0A6M1TKZ7"/>
<organism evidence="2 3">
    <name type="scientific">Paragemmobacter kunshanensis</name>
    <dbReference type="NCBI Taxonomy" id="2583234"/>
    <lineage>
        <taxon>Bacteria</taxon>
        <taxon>Pseudomonadati</taxon>
        <taxon>Pseudomonadota</taxon>
        <taxon>Alphaproteobacteria</taxon>
        <taxon>Rhodobacterales</taxon>
        <taxon>Paracoccaceae</taxon>
        <taxon>Paragemmobacter</taxon>
    </lineage>
</organism>
<reference evidence="2 3" key="1">
    <citation type="submission" date="2020-02" db="EMBL/GenBank/DDBJ databases">
        <title>Rhodobacter translucens sp. nov., a novel bacterium isolated from activated sludge.</title>
        <authorList>
            <person name="Liu J."/>
        </authorList>
    </citation>
    <scope>NUCLEOTIDE SEQUENCE [LARGE SCALE GENOMIC DNA]</scope>
    <source>
        <strain evidence="2 3">HX-7-19</strain>
    </source>
</reference>
<name>A0A6M1TKZ7_9RHOB</name>
<dbReference type="EMBL" id="JAALFE010000005">
    <property type="protein sequence ID" value="NGQ90599.1"/>
    <property type="molecule type" value="Genomic_DNA"/>
</dbReference>
<evidence type="ECO:0000313" key="3">
    <source>
        <dbReference type="Proteomes" id="UP000474758"/>
    </source>
</evidence>
<gene>
    <name evidence="2" type="ORF">G5V65_06790</name>
</gene>
<keyword evidence="3" id="KW-1185">Reference proteome</keyword>
<sequence length="107" mass="10846">MSLLRALAMTLLLIALLPWGAHLRPAPALQATAVATAETASPHQPGDLALKCRKGLAGSSCTAEKALAGQSPAPPAASRGDHRPLAAARALPKGLTPRPGLPPPRLS</sequence>